<dbReference type="PANTHER" id="PTHR43861:SF6">
    <property type="entry name" value="METHYLTRANSFERASE TYPE 11"/>
    <property type="match status" value="1"/>
</dbReference>
<dbReference type="RefSeq" id="WP_252816067.1">
    <property type="nucleotide sequence ID" value="NZ_JAMXQS010000002.1"/>
</dbReference>
<dbReference type="EMBL" id="JAMXQS010000002">
    <property type="protein sequence ID" value="MCO6048859.1"/>
    <property type="molecule type" value="Genomic_DNA"/>
</dbReference>
<evidence type="ECO:0000313" key="1">
    <source>
        <dbReference type="EMBL" id="MCO6048859.1"/>
    </source>
</evidence>
<dbReference type="Pfam" id="PF13489">
    <property type="entry name" value="Methyltransf_23"/>
    <property type="match status" value="1"/>
</dbReference>
<sequence length="330" mass="36517">MPDFTELTAFARHLLPFSRYPYRGRHVGCPVCGDARHEEVARIDRRLKCLPTVACSGCGLLFTNPMPTDDELSHYYRRMYRLDYQMALSGPKARHVRKRTRQSLKRASVVADLLPANGATLDFGAGSGEFIHAMLDKGFDAHGFDLGGSYGEHARGALGDRFRIQSWQEADYAPRFDLVSSFHVIEHLAVPVAAFAKMETWLKPGGKIYVEVPDLGTPQSNRGFGAFHFAHLLGFNHYNLRLAAARAGLRPARIQKPTGIIFERGPGEDASALKQAGLALARRAYGEASPTLSYFRHHWRKTRKWVGFNAGAAAVLEWPGAPVLGTLASV</sequence>
<accession>A0ABT1C213</accession>
<dbReference type="InterPro" id="IPR029063">
    <property type="entry name" value="SAM-dependent_MTases_sf"/>
</dbReference>
<dbReference type="GO" id="GO:0032259">
    <property type="term" value="P:methylation"/>
    <property type="evidence" value="ECO:0007669"/>
    <property type="project" value="UniProtKB-KW"/>
</dbReference>
<dbReference type="CDD" id="cd02440">
    <property type="entry name" value="AdoMet_MTases"/>
    <property type="match status" value="1"/>
</dbReference>
<protein>
    <submittedName>
        <fullName evidence="1">Class I SAM-dependent methyltransferase</fullName>
    </submittedName>
</protein>
<keyword evidence="2" id="KW-1185">Reference proteome</keyword>
<evidence type="ECO:0000313" key="2">
    <source>
        <dbReference type="Proteomes" id="UP001205906"/>
    </source>
</evidence>
<dbReference type="GO" id="GO:0008168">
    <property type="term" value="F:methyltransferase activity"/>
    <property type="evidence" value="ECO:0007669"/>
    <property type="project" value="UniProtKB-KW"/>
</dbReference>
<name>A0ABT1C213_9HYPH</name>
<dbReference type="PANTHER" id="PTHR43861">
    <property type="entry name" value="TRANS-ACONITATE 2-METHYLTRANSFERASE-RELATED"/>
    <property type="match status" value="1"/>
</dbReference>
<keyword evidence="1" id="KW-0808">Transferase</keyword>
<reference evidence="1 2" key="1">
    <citation type="submission" date="2022-06" db="EMBL/GenBank/DDBJ databases">
        <title>Mesorhizobium sp. strain RP14 Genome sequencing and assembly.</title>
        <authorList>
            <person name="Kim I."/>
        </authorList>
    </citation>
    <scope>NUCLEOTIDE SEQUENCE [LARGE SCALE GENOMIC DNA]</scope>
    <source>
        <strain evidence="2">RP14(2022)</strain>
    </source>
</reference>
<comment type="caution">
    <text evidence="1">The sequence shown here is derived from an EMBL/GenBank/DDBJ whole genome shotgun (WGS) entry which is preliminary data.</text>
</comment>
<keyword evidence="1" id="KW-0489">Methyltransferase</keyword>
<dbReference type="SUPFAM" id="SSF53335">
    <property type="entry name" value="S-adenosyl-L-methionine-dependent methyltransferases"/>
    <property type="match status" value="1"/>
</dbReference>
<dbReference type="Proteomes" id="UP001205906">
    <property type="component" value="Unassembled WGS sequence"/>
</dbReference>
<proteinExistence type="predicted"/>
<dbReference type="Gene3D" id="3.40.50.150">
    <property type="entry name" value="Vaccinia Virus protein VP39"/>
    <property type="match status" value="1"/>
</dbReference>
<organism evidence="1 2">
    <name type="scientific">Mesorhizobium liriopis</name>
    <dbReference type="NCBI Taxonomy" id="2953882"/>
    <lineage>
        <taxon>Bacteria</taxon>
        <taxon>Pseudomonadati</taxon>
        <taxon>Pseudomonadota</taxon>
        <taxon>Alphaproteobacteria</taxon>
        <taxon>Hyphomicrobiales</taxon>
        <taxon>Phyllobacteriaceae</taxon>
        <taxon>Mesorhizobium</taxon>
    </lineage>
</organism>
<gene>
    <name evidence="1" type="ORF">NGM99_03535</name>
</gene>